<keyword evidence="2" id="KW-0238">DNA-binding</keyword>
<sequence length="337" mass="36757">MAKKPTIREVAKAARVSVATVSRVLNGQQGFSSQTERQVRQVVKEMGYSGGGLARAVKNKVPKTIALIVPEVSEYFCGSLAQGIEDAARRRGYVVILCNTGADAMYGESYVEMLRQQYVDGVIACSIPPDSPLNRKIRETGIPCVLLDSISYDCPFPYVKIDDFQGMYTATKYLLDRGHRRIAILSGNVKDPVAGWPRLEGYRQALRDAGVELDPELEAFANHFNYESGKTAFEELLSRNSSFTGIVTCSDMVAAAVLSSAGKLGIRVPEELSVVGFDDSQIASVMNPPLTSVAQPYREMGKAAVDILLKELDGATMVGSRVFPVQVVERESTRSLE</sequence>
<dbReference type="PROSITE" id="PS00356">
    <property type="entry name" value="HTH_LACI_1"/>
    <property type="match status" value="1"/>
</dbReference>
<dbReference type="SUPFAM" id="SSF47413">
    <property type="entry name" value="lambda repressor-like DNA-binding domains"/>
    <property type="match status" value="1"/>
</dbReference>
<dbReference type="Pfam" id="PF13377">
    <property type="entry name" value="Peripla_BP_3"/>
    <property type="match status" value="1"/>
</dbReference>
<dbReference type="CDD" id="cd01392">
    <property type="entry name" value="HTH_LacI"/>
    <property type="match status" value="1"/>
</dbReference>
<dbReference type="RefSeq" id="WP_412448879.1">
    <property type="nucleotide sequence ID" value="NZ_DBFOTE010000034.1"/>
</dbReference>
<evidence type="ECO:0000313" key="6">
    <source>
        <dbReference type="Proteomes" id="UP001524473"/>
    </source>
</evidence>
<dbReference type="Proteomes" id="UP001524473">
    <property type="component" value="Unassembled WGS sequence"/>
</dbReference>
<name>A0ABT1RYX0_9FIRM</name>
<dbReference type="CDD" id="cd06267">
    <property type="entry name" value="PBP1_LacI_sugar_binding-like"/>
    <property type="match status" value="1"/>
</dbReference>
<dbReference type="InterPro" id="IPR000843">
    <property type="entry name" value="HTH_LacI"/>
</dbReference>
<dbReference type="PANTHER" id="PTHR30146">
    <property type="entry name" value="LACI-RELATED TRANSCRIPTIONAL REPRESSOR"/>
    <property type="match status" value="1"/>
</dbReference>
<proteinExistence type="predicted"/>
<feature type="domain" description="HTH lacI-type" evidence="4">
    <location>
        <begin position="5"/>
        <end position="59"/>
    </location>
</feature>
<dbReference type="PRINTS" id="PR00036">
    <property type="entry name" value="HTHLACI"/>
</dbReference>
<dbReference type="Pfam" id="PF00356">
    <property type="entry name" value="LacI"/>
    <property type="match status" value="1"/>
</dbReference>
<accession>A0ABT1RYX0</accession>
<gene>
    <name evidence="5" type="ORF">NE695_08030</name>
</gene>
<dbReference type="InterPro" id="IPR046335">
    <property type="entry name" value="LacI/GalR-like_sensor"/>
</dbReference>
<dbReference type="Gene3D" id="1.10.260.40">
    <property type="entry name" value="lambda repressor-like DNA-binding domains"/>
    <property type="match status" value="1"/>
</dbReference>
<keyword evidence="3" id="KW-0804">Transcription</keyword>
<protein>
    <submittedName>
        <fullName evidence="5">LacI family transcriptional regulator</fullName>
    </submittedName>
</protein>
<evidence type="ECO:0000259" key="4">
    <source>
        <dbReference type="PROSITE" id="PS50932"/>
    </source>
</evidence>
<keyword evidence="1" id="KW-0805">Transcription regulation</keyword>
<dbReference type="InterPro" id="IPR010982">
    <property type="entry name" value="Lambda_DNA-bd_dom_sf"/>
</dbReference>
<organism evidence="5 6">
    <name type="scientific">Neglectibacter timonensis</name>
    <dbReference type="NCBI Taxonomy" id="1776382"/>
    <lineage>
        <taxon>Bacteria</taxon>
        <taxon>Bacillati</taxon>
        <taxon>Bacillota</taxon>
        <taxon>Clostridia</taxon>
        <taxon>Eubacteriales</taxon>
        <taxon>Oscillospiraceae</taxon>
        <taxon>Neglectibacter</taxon>
    </lineage>
</organism>
<dbReference type="InterPro" id="IPR028082">
    <property type="entry name" value="Peripla_BP_I"/>
</dbReference>
<dbReference type="SMART" id="SM00354">
    <property type="entry name" value="HTH_LACI"/>
    <property type="match status" value="1"/>
</dbReference>
<dbReference type="PROSITE" id="PS50932">
    <property type="entry name" value="HTH_LACI_2"/>
    <property type="match status" value="1"/>
</dbReference>
<evidence type="ECO:0000256" key="3">
    <source>
        <dbReference type="ARBA" id="ARBA00023163"/>
    </source>
</evidence>
<evidence type="ECO:0000256" key="2">
    <source>
        <dbReference type="ARBA" id="ARBA00023125"/>
    </source>
</evidence>
<evidence type="ECO:0000313" key="5">
    <source>
        <dbReference type="EMBL" id="MCQ4839861.1"/>
    </source>
</evidence>
<reference evidence="5 6" key="1">
    <citation type="submission" date="2022-06" db="EMBL/GenBank/DDBJ databases">
        <title>Isolation of gut microbiota from human fecal samples.</title>
        <authorList>
            <person name="Pamer E.G."/>
            <person name="Barat B."/>
            <person name="Waligurski E."/>
            <person name="Medina S."/>
            <person name="Paddock L."/>
            <person name="Mostad J."/>
        </authorList>
    </citation>
    <scope>NUCLEOTIDE SEQUENCE [LARGE SCALE GENOMIC DNA]</scope>
    <source>
        <strain evidence="5 6">DFI.9.73</strain>
    </source>
</reference>
<dbReference type="SUPFAM" id="SSF53822">
    <property type="entry name" value="Periplasmic binding protein-like I"/>
    <property type="match status" value="1"/>
</dbReference>
<comment type="caution">
    <text evidence="5">The sequence shown here is derived from an EMBL/GenBank/DDBJ whole genome shotgun (WGS) entry which is preliminary data.</text>
</comment>
<dbReference type="Gene3D" id="3.40.50.2300">
    <property type="match status" value="2"/>
</dbReference>
<keyword evidence="6" id="KW-1185">Reference proteome</keyword>
<dbReference type="EMBL" id="JANFZH010000015">
    <property type="protein sequence ID" value="MCQ4839861.1"/>
    <property type="molecule type" value="Genomic_DNA"/>
</dbReference>
<evidence type="ECO:0000256" key="1">
    <source>
        <dbReference type="ARBA" id="ARBA00023015"/>
    </source>
</evidence>
<dbReference type="PANTHER" id="PTHR30146:SF109">
    <property type="entry name" value="HTH-TYPE TRANSCRIPTIONAL REGULATOR GALS"/>
    <property type="match status" value="1"/>
</dbReference>